<dbReference type="InterPro" id="IPR016024">
    <property type="entry name" value="ARM-type_fold"/>
</dbReference>
<evidence type="ECO:0000256" key="3">
    <source>
        <dbReference type="ARBA" id="ARBA00022448"/>
    </source>
</evidence>
<keyword evidence="3" id="KW-0813">Transport</keyword>
<evidence type="ECO:0000313" key="6">
    <source>
        <dbReference type="Proteomes" id="UP000002866"/>
    </source>
</evidence>
<comment type="subcellular location">
    <subcellularLocation>
        <location evidence="1">Nucleus</location>
    </subcellularLocation>
</comment>
<dbReference type="GO" id="GO:0006606">
    <property type="term" value="P:protein import into nucleus"/>
    <property type="evidence" value="ECO:0007669"/>
    <property type="project" value="EnsemblFungi"/>
</dbReference>
<sequence>MDIQEVVGLVNTLSGAPTTRSNNTTDLDIVRVQQHFQKIQTSEHGFDIANQLLNLDPNQFPNCGYFGALTLTVQLNTNVHSIDQLWKLFFANISHLVRLSHNYITTNSRRSSSSWNTIKKLMSNSSLIFTNLNNDANQVSDDINNNLPNFWNNPIDTLIFLLSSFNDPSSGVSVESWSNLNDPNLNQLILQSINNKISYDQLINFIQQSKHFNKLILTFTEIIVEDITKFQSKKNSISQIYEIVHNHLYITTMTILNFNLSNFNIINTDLNDLLFQSISAWINYISMARTVSPHGKMDLNEIFLNLIHLMSSITDNYTTTQKIVSIFANVFANDALLLDFDIRYQFEVIFLGVSRTQPPPDVSLDDLTNKNQWMMQYMKHMVTNEMYDDLRELSNCIVDFLQINTLDVCNKLFTTLGNNNSSNSQEHIKILLQLTNFPLTPVLQEYFSVKMVDFWMDLAEGYTNLPQESMNENSADVAIEIFQQVLNIYLPKISLLNKQKLLEDTDEDNEINAFDDFRTAVSELIESFWAVLGNSRLTNVLIEGISQNSTSNPDIFQIETMAFLLNILLVDMDLSDSPWICDIIGSNSKSFFDNILFLFQTGHTNIIMANQVNKLLQTNFVKTSTILIGTLAGYYETDVAQLSMTIDKLFQGLEVCAISTNDQGIKDLNDKLETFIINTIAKLCEDCKKQLTGYLNQFINVLNSILDLNSNMSNFTREKMMRSIGYILQVLVSNGPQEQANFVLALITNTIQLIEKTMANSNIQQVQVQINYIHCLCSCISELGSSFIQKNEMEDSLMLPRLQEFQTFWAEDPLQIRAKVLNILDKLLSNPLYGKRPEFVEISCLILGKASTIPEDEPHFLRFSMPEIMEFLIKHLSTSELSVSLPYFVYLLERLVCQFKALLTVQEYDFMFERFFLAFYQDIIAKDPDLVQMTVNFVNNTLDVKPSLAIHSTHWTTFILPEFLKLLSSKEKFTLVATTKFWTKMINNKKYTQQDLETVQQQINALGQNITLQVMYGVFHTQRSDINAFTDVIRALIGKYPMQTKNWLIDVLPQVCHNPTANDLFIKKLSVARGSRASGNVILEWWLTCNALPSL</sequence>
<evidence type="ECO:0000256" key="1">
    <source>
        <dbReference type="ARBA" id="ARBA00004123"/>
    </source>
</evidence>
<dbReference type="PANTHER" id="PTHR12363:SF33">
    <property type="entry name" value="IMPORTIN-13"/>
    <property type="match status" value="1"/>
</dbReference>
<dbReference type="STRING" id="1071380.I2H1G0"/>
<evidence type="ECO:0000256" key="4">
    <source>
        <dbReference type="ARBA" id="ARBA00023242"/>
    </source>
</evidence>
<dbReference type="OrthoDB" id="2016913at2759"/>
<evidence type="ECO:0008006" key="7">
    <source>
        <dbReference type="Google" id="ProtNLM"/>
    </source>
</evidence>
<dbReference type="KEGG" id="tbl:TBLA_0C04120"/>
<protein>
    <recommendedName>
        <fullName evidence="7">Importin N-terminal domain-containing protein</fullName>
    </recommendedName>
</protein>
<comment type="similarity">
    <text evidence="2">Belongs to the importin beta family.</text>
</comment>
<dbReference type="GO" id="GO:0061608">
    <property type="term" value="F:nuclear import signal receptor activity"/>
    <property type="evidence" value="ECO:0007669"/>
    <property type="project" value="EnsemblFungi"/>
</dbReference>
<dbReference type="SUPFAM" id="SSF48371">
    <property type="entry name" value="ARM repeat"/>
    <property type="match status" value="1"/>
</dbReference>
<dbReference type="RefSeq" id="XP_004179731.1">
    <property type="nucleotide sequence ID" value="XM_004179683.1"/>
</dbReference>
<dbReference type="Gene3D" id="1.25.10.10">
    <property type="entry name" value="Leucine-rich Repeat Variant"/>
    <property type="match status" value="1"/>
</dbReference>
<name>I2H1G0_HENB6</name>
<dbReference type="OMA" id="WMLQYMN"/>
<dbReference type="InterPro" id="IPR011989">
    <property type="entry name" value="ARM-like"/>
</dbReference>
<accession>I2H1G0</accession>
<dbReference type="AlphaFoldDB" id="I2H1G0"/>
<dbReference type="InParanoid" id="I2H1G0"/>
<dbReference type="GO" id="GO:0005737">
    <property type="term" value="C:cytoplasm"/>
    <property type="evidence" value="ECO:0007669"/>
    <property type="project" value="EnsemblFungi"/>
</dbReference>
<dbReference type="GO" id="GO:0005634">
    <property type="term" value="C:nucleus"/>
    <property type="evidence" value="ECO:0007669"/>
    <property type="project" value="UniProtKB-SubCell"/>
</dbReference>
<dbReference type="GO" id="GO:0005049">
    <property type="term" value="F:nuclear export signal receptor activity"/>
    <property type="evidence" value="ECO:0007669"/>
    <property type="project" value="EnsemblFungi"/>
</dbReference>
<dbReference type="InterPro" id="IPR051345">
    <property type="entry name" value="Importin_beta-like_NTR"/>
</dbReference>
<keyword evidence="4" id="KW-0539">Nucleus</keyword>
<dbReference type="Pfam" id="PF18806">
    <property type="entry name" value="Importin_rep_3"/>
    <property type="match status" value="1"/>
</dbReference>
<proteinExistence type="inferred from homology"/>
<reference evidence="5 6" key="1">
    <citation type="journal article" date="2011" name="Proc. Natl. Acad. Sci. U.S.A.">
        <title>Evolutionary erosion of yeast sex chromosomes by mating-type switching accidents.</title>
        <authorList>
            <person name="Gordon J.L."/>
            <person name="Armisen D."/>
            <person name="Proux-Wera E."/>
            <person name="Oheigeartaigh S.S."/>
            <person name="Byrne K.P."/>
            <person name="Wolfe K.H."/>
        </authorList>
    </citation>
    <scope>NUCLEOTIDE SEQUENCE [LARGE SCALE GENOMIC DNA]</scope>
    <source>
        <strain evidence="6">ATCC 34711 / CBS 6284 / DSM 70876 / NBRC 10599 / NRRL Y-10934 / UCD 77-7</strain>
    </source>
</reference>
<dbReference type="PANTHER" id="PTHR12363">
    <property type="entry name" value="TRANSPORTIN 3 AND IMPORTIN 13"/>
    <property type="match status" value="1"/>
</dbReference>
<dbReference type="GeneID" id="14495192"/>
<evidence type="ECO:0000256" key="2">
    <source>
        <dbReference type="ARBA" id="ARBA00007991"/>
    </source>
</evidence>
<dbReference type="FunCoup" id="I2H1G0">
    <property type="interactions" value="254"/>
</dbReference>
<keyword evidence="6" id="KW-1185">Reference proteome</keyword>
<dbReference type="HOGENOM" id="CLU_284018_0_0_1"/>
<evidence type="ECO:0000313" key="5">
    <source>
        <dbReference type="EMBL" id="CCH60212.1"/>
    </source>
</evidence>
<dbReference type="InterPro" id="IPR040520">
    <property type="entry name" value="Importin_rep_3"/>
</dbReference>
<dbReference type="eggNOG" id="KOG2022">
    <property type="taxonomic scope" value="Eukaryota"/>
</dbReference>
<dbReference type="Proteomes" id="UP000002866">
    <property type="component" value="Chromosome 3"/>
</dbReference>
<organism evidence="5 6">
    <name type="scientific">Henningerozyma blattae (strain ATCC 34711 / CBS 6284 / DSM 70876 / NBRC 10599 / NRRL Y-10934 / UCD 77-7)</name>
    <name type="common">Yeast</name>
    <name type="synonym">Tetrapisispora blattae</name>
    <dbReference type="NCBI Taxonomy" id="1071380"/>
    <lineage>
        <taxon>Eukaryota</taxon>
        <taxon>Fungi</taxon>
        <taxon>Dikarya</taxon>
        <taxon>Ascomycota</taxon>
        <taxon>Saccharomycotina</taxon>
        <taxon>Saccharomycetes</taxon>
        <taxon>Saccharomycetales</taxon>
        <taxon>Saccharomycetaceae</taxon>
        <taxon>Henningerozyma</taxon>
    </lineage>
</organism>
<dbReference type="EMBL" id="HE806318">
    <property type="protein sequence ID" value="CCH60212.1"/>
    <property type="molecule type" value="Genomic_DNA"/>
</dbReference>
<gene>
    <name evidence="5" type="primary">TBLA0C04120</name>
    <name evidence="5" type="ORF">TBLA_0C04120</name>
</gene>